<reference evidence="2 3" key="1">
    <citation type="submission" date="2020-10" db="EMBL/GenBank/DDBJ databases">
        <title>Connecting structure to function with the recovery of over 1000 high-quality activated sludge metagenome-assembled genomes encoding full-length rRNA genes using long-read sequencing.</title>
        <authorList>
            <person name="Singleton C.M."/>
            <person name="Petriglieri F."/>
            <person name="Kristensen J.M."/>
            <person name="Kirkegaard R.H."/>
            <person name="Michaelsen T.Y."/>
            <person name="Andersen M.H."/>
            <person name="Karst S.M."/>
            <person name="Dueholm M.S."/>
            <person name="Nielsen P.H."/>
            <person name="Albertsen M."/>
        </authorList>
    </citation>
    <scope>NUCLEOTIDE SEQUENCE [LARGE SCALE GENOMIC DNA]</scope>
    <source>
        <strain evidence="2">Ribe_18-Q3-R11-54_BAT3C.373</strain>
    </source>
</reference>
<comment type="caution">
    <text evidence="2">The sequence shown here is derived from an EMBL/GenBank/DDBJ whole genome shotgun (WGS) entry which is preliminary data.</text>
</comment>
<name>A0A9D7S8C1_9BACT</name>
<accession>A0A9D7S8C1</accession>
<keyword evidence="1" id="KW-1133">Transmembrane helix</keyword>
<gene>
    <name evidence="2" type="ORF">IPO85_05825</name>
</gene>
<organism evidence="2 3">
    <name type="scientific">Candidatus Defluviibacterium haderslevense</name>
    <dbReference type="NCBI Taxonomy" id="2981993"/>
    <lineage>
        <taxon>Bacteria</taxon>
        <taxon>Pseudomonadati</taxon>
        <taxon>Bacteroidota</taxon>
        <taxon>Saprospiria</taxon>
        <taxon>Saprospirales</taxon>
        <taxon>Saprospiraceae</taxon>
        <taxon>Candidatus Defluviibacterium</taxon>
    </lineage>
</organism>
<proteinExistence type="predicted"/>
<keyword evidence="1" id="KW-0472">Membrane</keyword>
<evidence type="ECO:0000313" key="3">
    <source>
        <dbReference type="Proteomes" id="UP000808349"/>
    </source>
</evidence>
<sequence length="241" mass="26759">MPDIHAVISDADRYNIVVTIVVRDPEGVRKVRLIDRFGVDIGSRDGDCTDTLIYVTDAIPRGRCPFQVEVTTCNSGMVTISNPYFSPEPGASSPMPCSPVMCEERSTCRDKQNELIRQRNLIISMCERVNRYRSKIRELLTLMLTFYTIAFVLAAAAIAVAFIPYVGPIIAAGLAALAAVALGLAIFFNYHLNNVRKFLDEQLREMDEAKIRFTDIVDEIIANCCSGCIDVDLELPRCPSS</sequence>
<protein>
    <submittedName>
        <fullName evidence="2">Uncharacterized protein</fullName>
    </submittedName>
</protein>
<feature type="transmembrane region" description="Helical" evidence="1">
    <location>
        <begin position="139"/>
        <end position="163"/>
    </location>
</feature>
<keyword evidence="1" id="KW-0812">Transmembrane</keyword>
<evidence type="ECO:0000256" key="1">
    <source>
        <dbReference type="SAM" id="Phobius"/>
    </source>
</evidence>
<dbReference type="EMBL" id="JADKFW010000004">
    <property type="protein sequence ID" value="MBK9717020.1"/>
    <property type="molecule type" value="Genomic_DNA"/>
</dbReference>
<evidence type="ECO:0000313" key="2">
    <source>
        <dbReference type="EMBL" id="MBK9717020.1"/>
    </source>
</evidence>
<feature type="transmembrane region" description="Helical" evidence="1">
    <location>
        <begin position="169"/>
        <end position="190"/>
    </location>
</feature>
<dbReference type="AlphaFoldDB" id="A0A9D7S8C1"/>
<dbReference type="Proteomes" id="UP000808349">
    <property type="component" value="Unassembled WGS sequence"/>
</dbReference>